<evidence type="ECO:0000256" key="6">
    <source>
        <dbReference type="ARBA" id="ARBA00022729"/>
    </source>
</evidence>
<evidence type="ECO:0000256" key="1">
    <source>
        <dbReference type="ARBA" id="ARBA00004589"/>
    </source>
</evidence>
<organism evidence="12 13">
    <name type="scientific">Paracoccidioides brasiliensis</name>
    <dbReference type="NCBI Taxonomy" id="121759"/>
    <lineage>
        <taxon>Eukaryota</taxon>
        <taxon>Fungi</taxon>
        <taxon>Dikarya</taxon>
        <taxon>Ascomycota</taxon>
        <taxon>Pezizomycotina</taxon>
        <taxon>Eurotiomycetes</taxon>
        <taxon>Eurotiomycetidae</taxon>
        <taxon>Onygenales</taxon>
        <taxon>Ajellomycetaceae</taxon>
        <taxon>Paracoccidioides</taxon>
    </lineage>
</organism>
<evidence type="ECO:0000256" key="4">
    <source>
        <dbReference type="ARBA" id="ARBA00022525"/>
    </source>
</evidence>
<evidence type="ECO:0000256" key="5">
    <source>
        <dbReference type="ARBA" id="ARBA00022622"/>
    </source>
</evidence>
<dbReference type="Proteomes" id="UP000242814">
    <property type="component" value="Unassembled WGS sequence"/>
</dbReference>
<evidence type="ECO:0000256" key="3">
    <source>
        <dbReference type="ARBA" id="ARBA00010031"/>
    </source>
</evidence>
<dbReference type="AlphaFoldDB" id="A0A1D2JPG4"/>
<dbReference type="GO" id="GO:0098552">
    <property type="term" value="C:side of membrane"/>
    <property type="evidence" value="ECO:0007669"/>
    <property type="project" value="UniProtKB-KW"/>
</dbReference>
<keyword evidence="5" id="KW-0325">Glycoprotein</keyword>
<keyword evidence="5" id="KW-0336">GPI-anchor</keyword>
<evidence type="ECO:0000256" key="7">
    <source>
        <dbReference type="ARBA" id="ARBA00023157"/>
    </source>
</evidence>
<feature type="domain" description="CFEM" evidence="11">
    <location>
        <begin position="1"/>
        <end position="108"/>
    </location>
</feature>
<reference evidence="12 13" key="1">
    <citation type="submission" date="2016-06" db="EMBL/GenBank/DDBJ databases">
        <authorList>
            <person name="Kjaerup R.B."/>
            <person name="Dalgaard T.S."/>
            <person name="Juul-Madsen H.R."/>
        </authorList>
    </citation>
    <scope>NUCLEOTIDE SEQUENCE [LARGE SCALE GENOMIC DNA]</scope>
    <source>
        <strain evidence="12 13">Pb300</strain>
    </source>
</reference>
<keyword evidence="7 9" id="KW-1015">Disulfide bond</keyword>
<proteinExistence type="inferred from homology"/>
<dbReference type="VEuPathDB" id="FungiDB:PABG_01323"/>
<keyword evidence="6 10" id="KW-0732">Signal</keyword>
<evidence type="ECO:0000256" key="9">
    <source>
        <dbReference type="PROSITE-ProRule" id="PRU01356"/>
    </source>
</evidence>
<dbReference type="GO" id="GO:0005576">
    <property type="term" value="C:extracellular region"/>
    <property type="evidence" value="ECO:0007669"/>
    <property type="project" value="UniProtKB-SubCell"/>
</dbReference>
<comment type="caution">
    <text evidence="9">Lacks conserved residue(s) required for the propagation of feature annotation.</text>
</comment>
<keyword evidence="8" id="KW-0449">Lipoprotein</keyword>
<keyword evidence="4" id="KW-0964">Secreted</keyword>
<dbReference type="VEuPathDB" id="FungiDB:PADG_03909"/>
<gene>
    <name evidence="12" type="ORF">ACO22_00457</name>
</gene>
<evidence type="ECO:0000256" key="10">
    <source>
        <dbReference type="SAM" id="SignalP"/>
    </source>
</evidence>
<dbReference type="PROSITE" id="PS52012">
    <property type="entry name" value="CFEM"/>
    <property type="match status" value="1"/>
</dbReference>
<evidence type="ECO:0000259" key="11">
    <source>
        <dbReference type="PROSITE" id="PS52012"/>
    </source>
</evidence>
<feature type="chain" id="PRO_5008902547" description="CFEM domain-containing protein" evidence="10">
    <location>
        <begin position="18"/>
        <end position="135"/>
    </location>
</feature>
<evidence type="ECO:0000313" key="12">
    <source>
        <dbReference type="EMBL" id="ODH45065.1"/>
    </source>
</evidence>
<name>A0A1D2JPG4_PARBR</name>
<sequence>MRLSMAVLPSVLGLVAAQGMNGLPECARNCAQDSIPPMCGLNIQCICSSNGSLMTMSCCVMDHCSMEDQNKTIMFAKSLCASAGVSSMPDSVVCNTTQSSATPTPSPTQGPSQNAAAKIGVGAGLVLVMAVLGMF</sequence>
<comment type="similarity">
    <text evidence="3">Belongs to the RBT5 family.</text>
</comment>
<evidence type="ECO:0000256" key="2">
    <source>
        <dbReference type="ARBA" id="ARBA00004613"/>
    </source>
</evidence>
<dbReference type="Pfam" id="PF05730">
    <property type="entry name" value="CFEM"/>
    <property type="match status" value="1"/>
</dbReference>
<dbReference type="EMBL" id="LZYO01000008">
    <property type="protein sequence ID" value="ODH45065.1"/>
    <property type="molecule type" value="Genomic_DNA"/>
</dbReference>
<protein>
    <recommendedName>
        <fullName evidence="11">CFEM domain-containing protein</fullName>
    </recommendedName>
</protein>
<feature type="signal peptide" evidence="10">
    <location>
        <begin position="1"/>
        <end position="17"/>
    </location>
</feature>
<comment type="caution">
    <text evidence="12">The sequence shown here is derived from an EMBL/GenBank/DDBJ whole genome shotgun (WGS) entry which is preliminary data.</text>
</comment>
<comment type="subcellular location">
    <subcellularLocation>
        <location evidence="1">Membrane</location>
        <topology evidence="1">Lipid-anchor</topology>
        <topology evidence="1">GPI-anchor</topology>
    </subcellularLocation>
    <subcellularLocation>
        <location evidence="2">Secreted</location>
    </subcellularLocation>
</comment>
<evidence type="ECO:0000256" key="8">
    <source>
        <dbReference type="ARBA" id="ARBA00023288"/>
    </source>
</evidence>
<keyword evidence="5" id="KW-0472">Membrane</keyword>
<evidence type="ECO:0000313" key="13">
    <source>
        <dbReference type="Proteomes" id="UP000242814"/>
    </source>
</evidence>
<feature type="disulfide bond" evidence="9">
    <location>
        <begin position="47"/>
        <end position="80"/>
    </location>
</feature>
<accession>A0A1D2JPG4</accession>
<dbReference type="InterPro" id="IPR008427">
    <property type="entry name" value="Extracellular_membr_CFEM_dom"/>
</dbReference>